<evidence type="ECO:0000259" key="5">
    <source>
        <dbReference type="PROSITE" id="PS50977"/>
    </source>
</evidence>
<dbReference type="STRING" id="1834516.BL253_26905"/>
<keyword evidence="1" id="KW-0805">Transcription regulation</keyword>
<evidence type="ECO:0000256" key="3">
    <source>
        <dbReference type="ARBA" id="ARBA00023163"/>
    </source>
</evidence>
<evidence type="ECO:0000256" key="4">
    <source>
        <dbReference type="PROSITE-ProRule" id="PRU00335"/>
    </source>
</evidence>
<feature type="DNA-binding region" description="H-T-H motif" evidence="4">
    <location>
        <begin position="43"/>
        <end position="62"/>
    </location>
</feature>
<evidence type="ECO:0000313" key="6">
    <source>
        <dbReference type="EMBL" id="ONH25685.1"/>
    </source>
</evidence>
<dbReference type="InterPro" id="IPR001647">
    <property type="entry name" value="HTH_TetR"/>
</dbReference>
<dbReference type="RefSeq" id="WP_076820218.1">
    <property type="nucleotide sequence ID" value="NZ_MOMC01000058.1"/>
</dbReference>
<comment type="caution">
    <text evidence="6">The sequence shown here is derived from an EMBL/GenBank/DDBJ whole genome shotgun (WGS) entry which is preliminary data.</text>
</comment>
<dbReference type="SUPFAM" id="SSF46689">
    <property type="entry name" value="Homeodomain-like"/>
    <property type="match status" value="1"/>
</dbReference>
<dbReference type="EMBL" id="MOMC01000058">
    <property type="protein sequence ID" value="ONH25685.1"/>
    <property type="molecule type" value="Genomic_DNA"/>
</dbReference>
<keyword evidence="3" id="KW-0804">Transcription</keyword>
<dbReference type="GO" id="GO:0000976">
    <property type="term" value="F:transcription cis-regulatory region binding"/>
    <property type="evidence" value="ECO:0007669"/>
    <property type="project" value="TreeGrafter"/>
</dbReference>
<keyword evidence="7" id="KW-1185">Reference proteome</keyword>
<dbReference type="Pfam" id="PF00440">
    <property type="entry name" value="TetR_N"/>
    <property type="match status" value="1"/>
</dbReference>
<evidence type="ECO:0000313" key="7">
    <source>
        <dbReference type="Proteomes" id="UP000188929"/>
    </source>
</evidence>
<gene>
    <name evidence="6" type="ORF">BL253_26905</name>
</gene>
<dbReference type="GO" id="GO:0003700">
    <property type="term" value="F:DNA-binding transcription factor activity"/>
    <property type="evidence" value="ECO:0007669"/>
    <property type="project" value="TreeGrafter"/>
</dbReference>
<dbReference type="Proteomes" id="UP000188929">
    <property type="component" value="Unassembled WGS sequence"/>
</dbReference>
<feature type="domain" description="HTH tetR-type" evidence="5">
    <location>
        <begin position="20"/>
        <end position="80"/>
    </location>
</feature>
<dbReference type="PANTHER" id="PTHR30055">
    <property type="entry name" value="HTH-TYPE TRANSCRIPTIONAL REGULATOR RUTR"/>
    <property type="match status" value="1"/>
</dbReference>
<dbReference type="Gene3D" id="1.10.357.10">
    <property type="entry name" value="Tetracycline Repressor, domain 2"/>
    <property type="match status" value="1"/>
</dbReference>
<evidence type="ECO:0000256" key="2">
    <source>
        <dbReference type="ARBA" id="ARBA00023125"/>
    </source>
</evidence>
<protein>
    <submittedName>
        <fullName evidence="6">TetR family transcriptional regulator</fullName>
    </submittedName>
</protein>
<dbReference type="PROSITE" id="PS50977">
    <property type="entry name" value="HTH_TETR_2"/>
    <property type="match status" value="1"/>
</dbReference>
<proteinExistence type="predicted"/>
<dbReference type="PANTHER" id="PTHR30055:SF234">
    <property type="entry name" value="HTH-TYPE TRANSCRIPTIONAL REGULATOR BETI"/>
    <property type="match status" value="1"/>
</dbReference>
<reference evidence="7" key="1">
    <citation type="submission" date="2016-10" db="EMBL/GenBank/DDBJ databases">
        <title>Frankia sp. NRRL B-16386 Genome sequencing.</title>
        <authorList>
            <person name="Ghodhbane-Gtari F."/>
            <person name="Swanson E."/>
            <person name="Gueddou A."/>
            <person name="Hezbri K."/>
            <person name="Ktari K."/>
            <person name="Nouioui I."/>
            <person name="Morris K."/>
            <person name="Simpson S."/>
            <person name="Abebe-Akele F."/>
            <person name="Thomas K."/>
            <person name="Gtari M."/>
            <person name="Tisa L.S."/>
        </authorList>
    </citation>
    <scope>NUCLEOTIDE SEQUENCE [LARGE SCALE GENOMIC DNA]</scope>
    <source>
        <strain evidence="7">NRRL B-16386</strain>
    </source>
</reference>
<name>A0A1V2I6K4_9ACTN</name>
<sequence>MKEGAATRPYRQRERAATAEATTQRILAVGLELFKDRPIDQITLAEVAERAGVGVQTVIRRVGTKDGLIAAVNAWVGPMIGAARGAPDTADPAEVAARAAHQYERWGDVIRRSLSQEDISPAVAATVTDGRQAHRAWVAQAFHNQLRAVLDAAGPAARDDLLGRLVAVTGAELWHVLRRDGGLAAAAAQAAVADLITACLTAAATAAMPVTSTDRRR</sequence>
<evidence type="ECO:0000256" key="1">
    <source>
        <dbReference type="ARBA" id="ARBA00023015"/>
    </source>
</evidence>
<dbReference type="InterPro" id="IPR050109">
    <property type="entry name" value="HTH-type_TetR-like_transc_reg"/>
</dbReference>
<accession>A0A1V2I6K4</accession>
<organism evidence="6 7">
    <name type="scientific">Pseudofrankia asymbiotica</name>
    <dbReference type="NCBI Taxonomy" id="1834516"/>
    <lineage>
        <taxon>Bacteria</taxon>
        <taxon>Bacillati</taxon>
        <taxon>Actinomycetota</taxon>
        <taxon>Actinomycetes</taxon>
        <taxon>Frankiales</taxon>
        <taxon>Frankiaceae</taxon>
        <taxon>Pseudofrankia</taxon>
    </lineage>
</organism>
<dbReference type="InterPro" id="IPR009057">
    <property type="entry name" value="Homeodomain-like_sf"/>
</dbReference>
<keyword evidence="2 4" id="KW-0238">DNA-binding</keyword>
<dbReference type="OrthoDB" id="4823039at2"/>
<dbReference type="AlphaFoldDB" id="A0A1V2I6K4"/>